<evidence type="ECO:0000313" key="1">
    <source>
        <dbReference type="EMBL" id="EQA64898.1"/>
    </source>
</evidence>
<dbReference type="EMBL" id="AHMT02000001">
    <property type="protein sequence ID" value="EQA64898.1"/>
    <property type="molecule type" value="Genomic_DNA"/>
</dbReference>
<gene>
    <name evidence="1" type="ORF">LEP1GSC062_2270</name>
</gene>
<proteinExistence type="predicted"/>
<reference evidence="1" key="1">
    <citation type="submission" date="2013-05" db="EMBL/GenBank/DDBJ databases">
        <authorList>
            <person name="Harkins D.M."/>
            <person name="Durkin A.S."/>
            <person name="Brinkac L.M."/>
            <person name="Haft D.H."/>
            <person name="Selengut J.D."/>
            <person name="Sanka R."/>
            <person name="DePew J."/>
            <person name="Purushe J."/>
            <person name="Hartskeerl R.A."/>
            <person name="Ahmed A."/>
            <person name="van der Linden H."/>
            <person name="Goris M.G.A."/>
            <person name="Vinetz J.M."/>
            <person name="Sutton G.G."/>
            <person name="Nierman W.C."/>
            <person name="Fouts D.E."/>
        </authorList>
    </citation>
    <scope>NUCLEOTIDE SEQUENCE [LARGE SCALE GENOMIC DNA]</scope>
    <source>
        <strain evidence="1">L 60</strain>
    </source>
</reference>
<comment type="caution">
    <text evidence="1">The sequence shown here is derived from an EMBL/GenBank/DDBJ whole genome shotgun (WGS) entry which is preliminary data.</text>
</comment>
<dbReference type="AlphaFoldDB" id="V6IGD8"/>
<dbReference type="Proteomes" id="UP000018747">
    <property type="component" value="Unassembled WGS sequence"/>
</dbReference>
<accession>V6IGD8</accession>
<keyword evidence="2" id="KW-1185">Reference proteome</keyword>
<evidence type="ECO:0000313" key="2">
    <source>
        <dbReference type="Proteomes" id="UP000018747"/>
    </source>
</evidence>
<sequence>MRENACFLPFRAVFNSVEGSSLKTLGWSSPERRFQVDFNFGFQ</sequence>
<organism evidence="1 2">
    <name type="scientific">Leptospira alexanderi serovar Manhao 3 str. L 60</name>
    <dbReference type="NCBI Taxonomy" id="1049759"/>
    <lineage>
        <taxon>Bacteria</taxon>
        <taxon>Pseudomonadati</taxon>
        <taxon>Spirochaetota</taxon>
        <taxon>Spirochaetia</taxon>
        <taxon>Leptospirales</taxon>
        <taxon>Leptospiraceae</taxon>
        <taxon>Leptospira</taxon>
    </lineage>
</organism>
<protein>
    <submittedName>
        <fullName evidence="1">Uncharacterized protein</fullName>
    </submittedName>
</protein>
<name>V6IGD8_9LEPT</name>